<sequence length="234" mass="26022">MSKKKLAVLTGAGISAESGLKTFRDGDGLWENHSVYDVATPEAWQRNPNLVLRFYEARWKQMKTVQPNAAHQGLKTLETDFQVEIITQNIDDLHERASSNHILHLHGEINKVCSDKNPFKPLKLPNPEKYITLDDRAADGGKLRPYVVWFGEPVPAMEQAAEIVISADALVIIGTSLQVYPAAGLVNYLHPSKPIFILDPNPMAELSVANPIYSIAKKAGEAFEELKTLIDRNL</sequence>
<comment type="caution">
    <text evidence="4">Lacks conserved residue(s) required for the propagation of feature annotation.</text>
</comment>
<dbReference type="OrthoDB" id="9800582at2"/>
<name>A0A5C6VJN9_9FLAO</name>
<dbReference type="InterPro" id="IPR026591">
    <property type="entry name" value="Sirtuin_cat_small_dom_sf"/>
</dbReference>
<evidence type="ECO:0000256" key="3">
    <source>
        <dbReference type="ARBA" id="ARBA00023027"/>
    </source>
</evidence>
<gene>
    <name evidence="6" type="ORF">FRX97_00100</name>
</gene>
<keyword evidence="2" id="KW-0808">Transferase</keyword>
<organism evidence="6 7">
    <name type="scientific">Luteibaculum oceani</name>
    <dbReference type="NCBI Taxonomy" id="1294296"/>
    <lineage>
        <taxon>Bacteria</taxon>
        <taxon>Pseudomonadati</taxon>
        <taxon>Bacteroidota</taxon>
        <taxon>Flavobacteriia</taxon>
        <taxon>Flavobacteriales</taxon>
        <taxon>Luteibaculaceae</taxon>
        <taxon>Luteibaculum</taxon>
    </lineage>
</organism>
<dbReference type="RefSeq" id="WP_147012122.1">
    <property type="nucleotide sequence ID" value="NZ_VORB01000001.1"/>
</dbReference>
<evidence type="ECO:0000259" key="5">
    <source>
        <dbReference type="PROSITE" id="PS50305"/>
    </source>
</evidence>
<keyword evidence="7" id="KW-1185">Reference proteome</keyword>
<reference evidence="6 7" key="1">
    <citation type="submission" date="2019-08" db="EMBL/GenBank/DDBJ databases">
        <title>Genome of Luteibaculum oceani JCM 18817.</title>
        <authorList>
            <person name="Bowman J.P."/>
        </authorList>
    </citation>
    <scope>NUCLEOTIDE SEQUENCE [LARGE SCALE GENOMIC DNA]</scope>
    <source>
        <strain evidence="6 7">JCM 18817</strain>
    </source>
</reference>
<comment type="caution">
    <text evidence="6">The sequence shown here is derived from an EMBL/GenBank/DDBJ whole genome shotgun (WGS) entry which is preliminary data.</text>
</comment>
<evidence type="ECO:0000256" key="1">
    <source>
        <dbReference type="ARBA" id="ARBA00012928"/>
    </source>
</evidence>
<evidence type="ECO:0000313" key="6">
    <source>
        <dbReference type="EMBL" id="TXC85059.1"/>
    </source>
</evidence>
<dbReference type="PANTHER" id="PTHR11085">
    <property type="entry name" value="NAD-DEPENDENT PROTEIN DEACYLASE SIRTUIN-5, MITOCHONDRIAL-RELATED"/>
    <property type="match status" value="1"/>
</dbReference>
<evidence type="ECO:0000256" key="4">
    <source>
        <dbReference type="PROSITE-ProRule" id="PRU00236"/>
    </source>
</evidence>
<dbReference type="EC" id="2.3.1.286" evidence="1"/>
<dbReference type="InterPro" id="IPR026590">
    <property type="entry name" value="Ssirtuin_cat_dom"/>
</dbReference>
<dbReference type="GO" id="GO:0017136">
    <property type="term" value="F:histone deacetylase activity, NAD-dependent"/>
    <property type="evidence" value="ECO:0007669"/>
    <property type="project" value="TreeGrafter"/>
</dbReference>
<dbReference type="SUPFAM" id="SSF52467">
    <property type="entry name" value="DHS-like NAD/FAD-binding domain"/>
    <property type="match status" value="1"/>
</dbReference>
<evidence type="ECO:0000313" key="7">
    <source>
        <dbReference type="Proteomes" id="UP000321168"/>
    </source>
</evidence>
<keyword evidence="3" id="KW-0520">NAD</keyword>
<dbReference type="InterPro" id="IPR003000">
    <property type="entry name" value="Sirtuin"/>
</dbReference>
<dbReference type="EMBL" id="VORB01000001">
    <property type="protein sequence ID" value="TXC85059.1"/>
    <property type="molecule type" value="Genomic_DNA"/>
</dbReference>
<accession>A0A5C6VJN9</accession>
<protein>
    <recommendedName>
        <fullName evidence="1">protein acetyllysine N-acetyltransferase</fullName>
        <ecNumber evidence="1">2.3.1.286</ecNumber>
    </recommendedName>
</protein>
<dbReference type="Gene3D" id="3.30.1600.10">
    <property type="entry name" value="SIR2/SIRT2 'Small Domain"/>
    <property type="match status" value="1"/>
</dbReference>
<feature type="domain" description="Deacetylase sirtuin-type" evidence="5">
    <location>
        <begin position="1"/>
        <end position="234"/>
    </location>
</feature>
<dbReference type="InterPro" id="IPR050134">
    <property type="entry name" value="NAD-dep_sirtuin_deacylases"/>
</dbReference>
<evidence type="ECO:0000256" key="2">
    <source>
        <dbReference type="ARBA" id="ARBA00022679"/>
    </source>
</evidence>
<dbReference type="AlphaFoldDB" id="A0A5C6VJN9"/>
<dbReference type="GO" id="GO:0070403">
    <property type="term" value="F:NAD+ binding"/>
    <property type="evidence" value="ECO:0007669"/>
    <property type="project" value="InterPro"/>
</dbReference>
<dbReference type="Pfam" id="PF02146">
    <property type="entry name" value="SIR2"/>
    <property type="match status" value="1"/>
</dbReference>
<dbReference type="PANTHER" id="PTHR11085:SF4">
    <property type="entry name" value="NAD-DEPENDENT PROTEIN DEACYLASE"/>
    <property type="match status" value="1"/>
</dbReference>
<dbReference type="Proteomes" id="UP000321168">
    <property type="component" value="Unassembled WGS sequence"/>
</dbReference>
<proteinExistence type="predicted"/>
<dbReference type="InterPro" id="IPR029035">
    <property type="entry name" value="DHS-like_NAD/FAD-binding_dom"/>
</dbReference>
<dbReference type="PROSITE" id="PS50305">
    <property type="entry name" value="SIRTUIN"/>
    <property type="match status" value="1"/>
</dbReference>
<dbReference type="Gene3D" id="3.40.50.1220">
    <property type="entry name" value="TPP-binding domain"/>
    <property type="match status" value="1"/>
</dbReference>